<organism evidence="1 2">
    <name type="scientific">Rhizobium mongolense subsp. loessense</name>
    <dbReference type="NCBI Taxonomy" id="158890"/>
    <lineage>
        <taxon>Bacteria</taxon>
        <taxon>Pseudomonadati</taxon>
        <taxon>Pseudomonadota</taxon>
        <taxon>Alphaproteobacteria</taxon>
        <taxon>Hyphomicrobiales</taxon>
        <taxon>Rhizobiaceae</taxon>
        <taxon>Rhizobium/Agrobacterium group</taxon>
        <taxon>Rhizobium</taxon>
    </lineage>
</organism>
<sequence>MEMELNYVERVLHNLGSGVQVAPARHYSRLIKFIDEVAKHEPHETSTSVDFFSNDDNKWYCQIRCGKQRTQPMGPYTKRQAGTGNSPRRIRPFANIFQLRKIKLAAPTKPACLPSCAGTTGTSR</sequence>
<evidence type="ECO:0000313" key="2">
    <source>
        <dbReference type="Proteomes" id="UP000199542"/>
    </source>
</evidence>
<proteinExistence type="predicted"/>
<gene>
    <name evidence="1" type="ORF">SAMN02927900_01948</name>
</gene>
<protein>
    <submittedName>
        <fullName evidence="1">Uncharacterized protein</fullName>
    </submittedName>
</protein>
<dbReference type="Proteomes" id="UP000199542">
    <property type="component" value="Unassembled WGS sequence"/>
</dbReference>
<accession>A0A1G4QX58</accession>
<dbReference type="AlphaFoldDB" id="A0A1G4QX58"/>
<evidence type="ECO:0000313" key="1">
    <source>
        <dbReference type="EMBL" id="SCW48988.1"/>
    </source>
</evidence>
<reference evidence="1 2" key="1">
    <citation type="submission" date="2016-10" db="EMBL/GenBank/DDBJ databases">
        <authorList>
            <person name="de Groot N.N."/>
        </authorList>
    </citation>
    <scope>NUCLEOTIDE SEQUENCE [LARGE SCALE GENOMIC DNA]</scope>
    <source>
        <strain evidence="1 2">CGMCC 1.3401</strain>
    </source>
</reference>
<dbReference type="EMBL" id="FMTM01000002">
    <property type="protein sequence ID" value="SCW48988.1"/>
    <property type="molecule type" value="Genomic_DNA"/>
</dbReference>
<name>A0A1G4QX58_9HYPH</name>